<organism evidence="6 7">
    <name type="scientific">Drosophila suzukii</name>
    <name type="common">Spotted-wing drosophila fruit fly</name>
    <dbReference type="NCBI Taxonomy" id="28584"/>
    <lineage>
        <taxon>Eukaryota</taxon>
        <taxon>Metazoa</taxon>
        <taxon>Ecdysozoa</taxon>
        <taxon>Arthropoda</taxon>
        <taxon>Hexapoda</taxon>
        <taxon>Insecta</taxon>
        <taxon>Pterygota</taxon>
        <taxon>Neoptera</taxon>
        <taxon>Endopterygota</taxon>
        <taxon>Diptera</taxon>
        <taxon>Brachycera</taxon>
        <taxon>Muscomorpha</taxon>
        <taxon>Ephydroidea</taxon>
        <taxon>Drosophilidae</taxon>
        <taxon>Drosophila</taxon>
        <taxon>Sophophora</taxon>
    </lineage>
</organism>
<dbReference type="Pfam" id="PF07749">
    <property type="entry name" value="ERp29"/>
    <property type="match status" value="1"/>
</dbReference>
<evidence type="ECO:0000313" key="6">
    <source>
        <dbReference type="Proteomes" id="UP001652628"/>
    </source>
</evidence>
<name>A0AB39ZPH0_DROSZ</name>
<dbReference type="SUPFAM" id="SSF52833">
    <property type="entry name" value="Thioredoxin-like"/>
    <property type="match status" value="1"/>
</dbReference>
<comment type="subcellular location">
    <subcellularLocation>
        <location evidence="2">Endoplasmic reticulum lumen</location>
    </subcellularLocation>
</comment>
<evidence type="ECO:0000256" key="1">
    <source>
        <dbReference type="ARBA" id="ARBA00022824"/>
    </source>
</evidence>
<dbReference type="GO" id="GO:0009306">
    <property type="term" value="P:protein secretion"/>
    <property type="evidence" value="ECO:0007669"/>
    <property type="project" value="InterPro"/>
</dbReference>
<dbReference type="CDD" id="cd00238">
    <property type="entry name" value="ERp29c"/>
    <property type="match status" value="1"/>
</dbReference>
<evidence type="ECO:0000313" key="8">
    <source>
        <dbReference type="RefSeq" id="XP_016940484.2"/>
    </source>
</evidence>
<keyword evidence="6" id="KW-1185">Reference proteome</keyword>
<gene>
    <name evidence="7 8" type="primary">wbl</name>
</gene>
<dbReference type="AlphaFoldDB" id="A0AB39ZPH0"/>
<keyword evidence="2" id="KW-0143">Chaperone</keyword>
<dbReference type="Gene3D" id="1.20.1150.12">
    <property type="entry name" value="Endoplasmic reticulum resident protein 29, C-terminal domain"/>
    <property type="match status" value="1"/>
</dbReference>
<dbReference type="Proteomes" id="UP001652628">
    <property type="component" value="Chromosome 2R"/>
</dbReference>
<evidence type="ECO:0000256" key="3">
    <source>
        <dbReference type="SAM" id="SignalP"/>
    </source>
</evidence>
<evidence type="ECO:0000313" key="7">
    <source>
        <dbReference type="RefSeq" id="XP_016940483.2"/>
    </source>
</evidence>
<dbReference type="SUPFAM" id="SSF47933">
    <property type="entry name" value="ERP29 C domain-like"/>
    <property type="match status" value="1"/>
</dbReference>
<feature type="domain" description="ERp29 N-terminal" evidence="5">
    <location>
        <begin position="23"/>
        <end position="147"/>
    </location>
</feature>
<keyword evidence="1 2" id="KW-0256">Endoplasmic reticulum</keyword>
<dbReference type="InterPro" id="IPR036356">
    <property type="entry name" value="ERp29_C_sf"/>
</dbReference>
<protein>
    <recommendedName>
        <fullName evidence="2">Protein windbeutel</fullName>
    </recommendedName>
</protein>
<dbReference type="Pfam" id="PF07912">
    <property type="entry name" value="ERp29_N"/>
    <property type="match status" value="1"/>
</dbReference>
<reference evidence="7 8" key="1">
    <citation type="submission" date="2025-05" db="UniProtKB">
        <authorList>
            <consortium name="RefSeq"/>
        </authorList>
    </citation>
    <scope>IDENTIFICATION</scope>
</reference>
<dbReference type="Gene3D" id="3.40.30.10">
    <property type="entry name" value="Glutaredoxin"/>
    <property type="match status" value="1"/>
</dbReference>
<comment type="function">
    <text evidence="2">Probable chaperone protein involved in dorsoventral axis patterning in early embryos. Probably acts by folding and targeting pipe (pip) into the Golgi.</text>
</comment>
<feature type="domain" description="Endoplasmic reticulum resident protein 29 C-terminal" evidence="4">
    <location>
        <begin position="148"/>
        <end position="242"/>
    </location>
</feature>
<dbReference type="PIRSF" id="PIRSF027352">
    <property type="entry name" value="ER_p29"/>
    <property type="match status" value="1"/>
</dbReference>
<accession>A0AB39ZPH0</accession>
<proteinExistence type="predicted"/>
<evidence type="ECO:0000259" key="5">
    <source>
        <dbReference type="Pfam" id="PF07912"/>
    </source>
</evidence>
<dbReference type="PROSITE" id="PS51257">
    <property type="entry name" value="PROKAR_LIPOPROTEIN"/>
    <property type="match status" value="1"/>
</dbReference>
<dbReference type="PANTHER" id="PTHR12211">
    <property type="entry name" value="ENDOPLASMIC RETICULUM PROTEIN ERP29"/>
    <property type="match status" value="1"/>
</dbReference>
<dbReference type="InterPro" id="IPR036249">
    <property type="entry name" value="Thioredoxin-like_sf"/>
</dbReference>
<evidence type="ECO:0000259" key="4">
    <source>
        <dbReference type="Pfam" id="PF07749"/>
    </source>
</evidence>
<dbReference type="InterPro" id="IPR011679">
    <property type="entry name" value="ERp29_C"/>
</dbReference>
<dbReference type="RefSeq" id="XP_016940483.2">
    <property type="nucleotide sequence ID" value="XM_017084994.4"/>
</dbReference>
<keyword evidence="2" id="KW-0217">Developmental protein</keyword>
<dbReference type="GO" id="GO:0005788">
    <property type="term" value="C:endoplasmic reticulum lumen"/>
    <property type="evidence" value="ECO:0007669"/>
    <property type="project" value="UniProtKB-SubCell"/>
</dbReference>
<feature type="signal peptide" evidence="3">
    <location>
        <begin position="1"/>
        <end position="21"/>
    </location>
</feature>
<keyword evidence="3" id="KW-0732">Signal</keyword>
<dbReference type="RefSeq" id="XP_016940484.2">
    <property type="nucleotide sequence ID" value="XM_017084995.4"/>
</dbReference>
<sequence length="257" mass="29544">MMRILVTLLLAAFYSVPSSWALACTGCVDLDELNFQKTVDRFPFSIVKFDIAFPYGEKHEAFAAFAKSAHRATKDLLIATVGIKDYGDLENKALGERYKVDEKNFPAIFLFKGNAEEYIQLPSHKDVTVNNLKAFINSNTHYYIGRDGCIKEFNEALKNYANMPDQEQLKLIEKLQAKQEQLTNSEDQQNGKSYLIYMRKIHEVGYGFLEEENKRLLRLKASKVSEGKKEELLKKLNILEAFRVPRVTKAENEKQEL</sequence>
<dbReference type="PANTHER" id="PTHR12211:SF0">
    <property type="entry name" value="ENDOPLASMIC RETICULUM RESIDENT PROTEIN 29"/>
    <property type="match status" value="1"/>
</dbReference>
<dbReference type="CTD" id="37206"/>
<dbReference type="InterPro" id="IPR012883">
    <property type="entry name" value="ERp29_N"/>
</dbReference>
<evidence type="ECO:0000256" key="2">
    <source>
        <dbReference type="PIRNR" id="PIRNR027352"/>
    </source>
</evidence>
<comment type="subunit">
    <text evidence="2">Homodimer.</text>
</comment>
<dbReference type="InterPro" id="IPR016855">
    <property type="entry name" value="ERp29"/>
</dbReference>
<feature type="chain" id="PRO_5044720400" description="Protein windbeutel" evidence="3">
    <location>
        <begin position="22"/>
        <end position="257"/>
    </location>
</feature>
<dbReference type="GeneID" id="108017840"/>